<dbReference type="GO" id="GO:0000502">
    <property type="term" value="C:proteasome complex"/>
    <property type="evidence" value="ECO:0007669"/>
    <property type="project" value="UniProtKB-KW"/>
</dbReference>
<dbReference type="EMBL" id="WIGO01000197">
    <property type="protein sequence ID" value="KAF6824217.1"/>
    <property type="molecule type" value="Genomic_DNA"/>
</dbReference>
<keyword evidence="1" id="KW-0647">Proteasome</keyword>
<proteinExistence type="predicted"/>
<accession>A0A8H6K378</accession>
<dbReference type="Proteomes" id="UP000654918">
    <property type="component" value="Unassembled WGS sequence"/>
</dbReference>
<organism evidence="1 2">
    <name type="scientific">Colletotrichum plurivorum</name>
    <dbReference type="NCBI Taxonomy" id="2175906"/>
    <lineage>
        <taxon>Eukaryota</taxon>
        <taxon>Fungi</taxon>
        <taxon>Dikarya</taxon>
        <taxon>Ascomycota</taxon>
        <taxon>Pezizomycotina</taxon>
        <taxon>Sordariomycetes</taxon>
        <taxon>Hypocreomycetidae</taxon>
        <taxon>Glomerellales</taxon>
        <taxon>Glomerellaceae</taxon>
        <taxon>Colletotrichum</taxon>
        <taxon>Colletotrichum orchidearum species complex</taxon>
    </lineage>
</organism>
<reference evidence="1" key="1">
    <citation type="journal article" date="2020" name="Phytopathology">
        <title>Genome Sequence Resources of Colletotrichum truncatum, C. plurivorum, C. musicola, and C. sojae: Four Species Pathogenic to Soybean (Glycine max).</title>
        <authorList>
            <person name="Rogerio F."/>
            <person name="Boufleur T.R."/>
            <person name="Ciampi-Guillardi M."/>
            <person name="Sukno S.A."/>
            <person name="Thon M.R."/>
            <person name="Massola Junior N.S."/>
            <person name="Baroncelli R."/>
        </authorList>
    </citation>
    <scope>NUCLEOTIDE SEQUENCE</scope>
    <source>
        <strain evidence="1">LFN00145</strain>
    </source>
</reference>
<gene>
    <name evidence="1" type="ORF">CPLU01_10981</name>
</gene>
<keyword evidence="2" id="KW-1185">Reference proteome</keyword>
<sequence>MRRLESGRAEIRLNEGINLNNTKIRSIVGEFIVRKPVRGDGRPLHSGGSRSSDDPFFEAYEVIRSPTRSSLASDTYFSQSNSYRILFWRWVCPSGSRKECGKSANANGSPYIVFAKRAGAPPGTFSAAAGAVPARAAPGVRQNTHPAARGEGSSPSAQAMLGQALRFLLSPSGLEGGVDEVKMFSLKTILDITKESGSNLKPLSGIRVCRLSFERRVGLA</sequence>
<comment type="caution">
    <text evidence="1">The sequence shown here is derived from an EMBL/GenBank/DDBJ whole genome shotgun (WGS) entry which is preliminary data.</text>
</comment>
<evidence type="ECO:0000313" key="2">
    <source>
        <dbReference type="Proteomes" id="UP000654918"/>
    </source>
</evidence>
<name>A0A8H6K378_9PEZI</name>
<evidence type="ECO:0000313" key="1">
    <source>
        <dbReference type="EMBL" id="KAF6824217.1"/>
    </source>
</evidence>
<dbReference type="AlphaFoldDB" id="A0A8H6K378"/>
<protein>
    <submittedName>
        <fullName evidence="1">Proteasome component ecm29</fullName>
    </submittedName>
</protein>